<dbReference type="Pfam" id="PF23579">
    <property type="entry name" value="ARM_TBCD"/>
    <property type="match status" value="1"/>
</dbReference>
<protein>
    <recommendedName>
        <fullName evidence="1">Tubulin-folding cofactor D ARM repeats domain-containing protein</fullName>
    </recommendedName>
</protein>
<dbReference type="GO" id="GO:0007023">
    <property type="term" value="P:post-chaperonin tubulin folding pathway"/>
    <property type="evidence" value="ECO:0007669"/>
    <property type="project" value="InterPro"/>
</dbReference>
<dbReference type="InterPro" id="IPR058033">
    <property type="entry name" value="ARM_TBCD_2nd"/>
</dbReference>
<dbReference type="InterPro" id="IPR016024">
    <property type="entry name" value="ARM-type_fold"/>
</dbReference>
<dbReference type="GO" id="GO:0048487">
    <property type="term" value="F:beta-tubulin binding"/>
    <property type="evidence" value="ECO:0007669"/>
    <property type="project" value="InterPro"/>
</dbReference>
<dbReference type="GO" id="GO:0000226">
    <property type="term" value="P:microtubule cytoskeleton organization"/>
    <property type="evidence" value="ECO:0007669"/>
    <property type="project" value="TreeGrafter"/>
</dbReference>
<dbReference type="InterPro" id="IPR033162">
    <property type="entry name" value="TBCD"/>
</dbReference>
<evidence type="ECO:0000313" key="2">
    <source>
        <dbReference type="EMBL" id="QBM89577.1"/>
    </source>
</evidence>
<evidence type="ECO:0000259" key="1">
    <source>
        <dbReference type="Pfam" id="PF25767"/>
    </source>
</evidence>
<organism evidence="2 3">
    <name type="scientific">Metschnikowia aff. pulcherrima</name>
    <dbReference type="NCBI Taxonomy" id="2163413"/>
    <lineage>
        <taxon>Eukaryota</taxon>
        <taxon>Fungi</taxon>
        <taxon>Dikarya</taxon>
        <taxon>Ascomycota</taxon>
        <taxon>Saccharomycotina</taxon>
        <taxon>Pichiomycetes</taxon>
        <taxon>Metschnikowiaceae</taxon>
        <taxon>Metschnikowia</taxon>
    </lineage>
</organism>
<gene>
    <name evidence="2" type="ORF">METSCH_D06550</name>
</gene>
<feature type="domain" description="Tubulin-folding cofactor D ARM repeats" evidence="1">
    <location>
        <begin position="383"/>
        <end position="497"/>
    </location>
</feature>
<name>A0A4P6XQ02_9ASCO</name>
<dbReference type="EMBL" id="CP034459">
    <property type="protein sequence ID" value="QBM89577.1"/>
    <property type="molecule type" value="Genomic_DNA"/>
</dbReference>
<dbReference type="GO" id="GO:0005096">
    <property type="term" value="F:GTPase activator activity"/>
    <property type="evidence" value="ECO:0007669"/>
    <property type="project" value="InterPro"/>
</dbReference>
<accession>A0A4P6XQ02</accession>
<dbReference type="PANTHER" id="PTHR12658:SF0">
    <property type="entry name" value="TUBULIN-SPECIFIC CHAPERONE D"/>
    <property type="match status" value="1"/>
</dbReference>
<dbReference type="AlphaFoldDB" id="A0A4P6XQ02"/>
<dbReference type="GO" id="GO:0007021">
    <property type="term" value="P:tubulin complex assembly"/>
    <property type="evidence" value="ECO:0007669"/>
    <property type="project" value="InterPro"/>
</dbReference>
<dbReference type="Proteomes" id="UP000292447">
    <property type="component" value="Chromosome IV"/>
</dbReference>
<reference evidence="3" key="1">
    <citation type="submission" date="2019-03" db="EMBL/GenBank/DDBJ databases">
        <title>Snf2 controls pulcherriminic acid biosynthesis and connects pigmentation and antifungal activity of the yeast Metschnikowia pulcherrima.</title>
        <authorList>
            <person name="Gore-Lloyd D."/>
            <person name="Sumann I."/>
            <person name="Brachmann A.O."/>
            <person name="Schneeberger K."/>
            <person name="Ortiz-Merino R.A."/>
            <person name="Moreno-Beltran M."/>
            <person name="Schlaefli M."/>
            <person name="Kirner P."/>
            <person name="Santos Kron A."/>
            <person name="Wolfe K.H."/>
            <person name="Piel J."/>
            <person name="Ahrens C.H."/>
            <person name="Henk D."/>
            <person name="Freimoser F.M."/>
        </authorList>
    </citation>
    <scope>NUCLEOTIDE SEQUENCE [LARGE SCALE GENOMIC DNA]</scope>
    <source>
        <strain evidence="3">APC 1.2</strain>
    </source>
</reference>
<keyword evidence="3" id="KW-1185">Reference proteome</keyword>
<evidence type="ECO:0000313" key="3">
    <source>
        <dbReference type="Proteomes" id="UP000292447"/>
    </source>
</evidence>
<dbReference type="PANTHER" id="PTHR12658">
    <property type="entry name" value="BETA-TUBULIN COFACTOR D"/>
    <property type="match status" value="1"/>
</dbReference>
<dbReference type="SUPFAM" id="SSF48371">
    <property type="entry name" value="ARM repeat"/>
    <property type="match status" value="1"/>
</dbReference>
<proteinExistence type="predicted"/>
<dbReference type="STRING" id="2163413.A0A4P6XQ02"/>
<dbReference type="Pfam" id="PF25767">
    <property type="entry name" value="ARM_TBCD_2nd"/>
    <property type="match status" value="1"/>
</dbReference>
<sequence>MSETKANTTQFQHEQIAQSLAEIKACLEENTGLSVLPKKILSLKSKLNAFEQIPRALDGHLKIYVPTITSLYLLSKENLRKSKDLASVSELLADLIYVLAKVRGYKSVANELSSDVYLVPRLVSLVELPEVKDCPSECYVLLLWLSRLVLVPFPLSTVQIGLDTHLFQIALKNLALHSTASKTQVISLTLLALLVMRPDCSHLLTQFFEDTTMNWPVMEENAKLGQLMTINQILKKTSGGLVADFIQEAHGSIILYEFAQVKYGRIGKKLNTFNALYLLKVSAKVLRFFISKGNYELVAGLINQTNDLMHHMGDRFDNSLRECMAKNLANTVSFLATKAVNYADQVIKYMLEQLQFGEDDQISQISGYTRDLRICSAHLSVPRYHTVLLFMGFLALKKALPEKFIPTLFSITHQTCFVSQRNYSFVQTSQIRDASCFCLWAACRFLSKLQFSQLKKEYPKLVPTFLFDLVSISIFDEDFTMRRCGIAVIQELVGRFGADFLGDVLGTTDTAMIGEFSIKFVELFGSSTVGSLADSHDVMHSLIKMGFSPALFVHRLLNEILADLSSFELQKLGSHHLALILSSDFEPLLALPISEPIEKSTIIATLLKEFKRGNHGALYALAEMNSGRLLEEEIIEKVFEGIENTNLDVHYSIAGMGESIMHWHNSFAAADTTSHNISPGITGIIQKMDATPGLVSEFQNYFENLQNIKNSEFSALCRQIRSGNKLLAPSIMLAKMDAHQLRQLCSVLVDKSVDAEIRATLISKMNIGKNIHNKNLLFPTLIGLLDDYTTSEQGDVGLKVRLACIEIFHQNIRMLKKENQDLTELQMKLLRVAGETIDKLRVNAFSVLCEIHQESKSIDEPPYASDYDVYFGDLFRFYKHHYLTLPDCSEAFWSGIVHSAGAATGANTMINLSFRHVLEHLRNTNVSENTFVALLTLLKVPAGVQVSSLDRRVLKTIHATMNLIVKLFEAGIDFANPVHYDALYVRAYNLHINTSNVSRIALAVRIFQHISTCENVSVKTRNGCRKRLCWLCCNHVNGHVRALAADALFEVINETDPENSVIKMLETTPWELEKAGPTLLKTLEKGFLTTHAPETR</sequence>